<dbReference type="EMBL" id="JAFNEN010000074">
    <property type="protein sequence ID" value="KAG8196224.1"/>
    <property type="molecule type" value="Genomic_DNA"/>
</dbReference>
<feature type="compositionally biased region" description="Acidic residues" evidence="1">
    <location>
        <begin position="318"/>
        <end position="348"/>
    </location>
</feature>
<accession>A0AAV6VJZ3</accession>
<evidence type="ECO:0000313" key="2">
    <source>
        <dbReference type="EMBL" id="KAG8196224.1"/>
    </source>
</evidence>
<dbReference type="Proteomes" id="UP000827092">
    <property type="component" value="Unassembled WGS sequence"/>
</dbReference>
<sequence>MDRDTKLKEFAAALFSHVFREYNTIFDLPVKLPHVFSHHPPHDSSGEEAAAVLRLCLALRGVFNGLFVTSFETFQQSTEQFMTFLTSRALRLCSADDGDDVFLAFCMVCAFIAELNLFCIINGCFAFMSTAPKCLQAIFNRRLRKEFFASGGWEALKCWSEHFAGNVLPEEVVSDDLLESIKKKLTEAASSSSSDDEEDEEEEDLEEEPEDTDDDDEEGEDKPKEPEEAKADGPSNQSNPGTSNSQPSAVISSDEEDSDEISSESESDSEEDEEESKPTPRANGQKRPHVDTSDDDSEEDSEQEVRHNGVTKRTKVSEDDESDSEEEEESDETSSMSEEDSEGESEEDSPVKEKVQTNSVKPIVQGNVTADKEVL</sequence>
<proteinExistence type="predicted"/>
<evidence type="ECO:0000256" key="1">
    <source>
        <dbReference type="SAM" id="MobiDB-lite"/>
    </source>
</evidence>
<feature type="compositionally biased region" description="Acidic residues" evidence="1">
    <location>
        <begin position="253"/>
        <end position="275"/>
    </location>
</feature>
<organism evidence="2 3">
    <name type="scientific">Oedothorax gibbosus</name>
    <dbReference type="NCBI Taxonomy" id="931172"/>
    <lineage>
        <taxon>Eukaryota</taxon>
        <taxon>Metazoa</taxon>
        <taxon>Ecdysozoa</taxon>
        <taxon>Arthropoda</taxon>
        <taxon>Chelicerata</taxon>
        <taxon>Arachnida</taxon>
        <taxon>Araneae</taxon>
        <taxon>Araneomorphae</taxon>
        <taxon>Entelegynae</taxon>
        <taxon>Araneoidea</taxon>
        <taxon>Linyphiidae</taxon>
        <taxon>Erigoninae</taxon>
        <taxon>Oedothorax</taxon>
    </lineage>
</organism>
<feature type="compositionally biased region" description="Acidic residues" evidence="1">
    <location>
        <begin position="194"/>
        <end position="220"/>
    </location>
</feature>
<feature type="compositionally biased region" description="Basic and acidic residues" evidence="1">
    <location>
        <begin position="221"/>
        <end position="231"/>
    </location>
</feature>
<dbReference type="AlphaFoldDB" id="A0AAV6VJZ3"/>
<gene>
    <name evidence="2" type="ORF">JTE90_007946</name>
</gene>
<reference evidence="2 3" key="1">
    <citation type="journal article" date="2022" name="Nat. Ecol. Evol.">
        <title>A masculinizing supergene underlies an exaggerated male reproductive morph in a spider.</title>
        <authorList>
            <person name="Hendrickx F."/>
            <person name="De Corte Z."/>
            <person name="Sonet G."/>
            <person name="Van Belleghem S.M."/>
            <person name="Kostlbacher S."/>
            <person name="Vangestel C."/>
        </authorList>
    </citation>
    <scope>NUCLEOTIDE SEQUENCE [LARGE SCALE GENOMIC DNA]</scope>
    <source>
        <strain evidence="2">W744_W776</strain>
    </source>
</reference>
<comment type="caution">
    <text evidence="2">The sequence shown here is derived from an EMBL/GenBank/DDBJ whole genome shotgun (WGS) entry which is preliminary data.</text>
</comment>
<protein>
    <submittedName>
        <fullName evidence="2">Uncharacterized protein</fullName>
    </submittedName>
</protein>
<keyword evidence="3" id="KW-1185">Reference proteome</keyword>
<feature type="region of interest" description="Disordered" evidence="1">
    <location>
        <begin position="185"/>
        <end position="375"/>
    </location>
</feature>
<feature type="compositionally biased region" description="Polar residues" evidence="1">
    <location>
        <begin position="235"/>
        <end position="250"/>
    </location>
</feature>
<evidence type="ECO:0000313" key="3">
    <source>
        <dbReference type="Proteomes" id="UP000827092"/>
    </source>
</evidence>
<feature type="compositionally biased region" description="Acidic residues" evidence="1">
    <location>
        <begin position="293"/>
        <end position="302"/>
    </location>
</feature>
<name>A0AAV6VJZ3_9ARAC</name>